<gene>
    <name evidence="2" type="ORF">KJP28_07820</name>
</gene>
<evidence type="ECO:0000313" key="3">
    <source>
        <dbReference type="Proteomes" id="UP000756530"/>
    </source>
</evidence>
<keyword evidence="3" id="KW-1185">Reference proteome</keyword>
<dbReference type="RefSeq" id="WP_218392007.1">
    <property type="nucleotide sequence ID" value="NZ_JAHUZE010000002.1"/>
</dbReference>
<organism evidence="2 3">
    <name type="scientific">Maritimibacter dapengensis</name>
    <dbReference type="NCBI Taxonomy" id="2836868"/>
    <lineage>
        <taxon>Bacteria</taxon>
        <taxon>Pseudomonadati</taxon>
        <taxon>Pseudomonadota</taxon>
        <taxon>Alphaproteobacteria</taxon>
        <taxon>Rhodobacterales</taxon>
        <taxon>Roseobacteraceae</taxon>
        <taxon>Maritimibacter</taxon>
    </lineage>
</organism>
<evidence type="ECO:0000313" key="2">
    <source>
        <dbReference type="EMBL" id="MBV7378832.1"/>
    </source>
</evidence>
<keyword evidence="1" id="KW-0472">Membrane</keyword>
<protein>
    <submittedName>
        <fullName evidence="2">DUF2937 family protein</fullName>
    </submittedName>
</protein>
<reference evidence="2 3" key="1">
    <citation type="submission" date="2021-05" db="EMBL/GenBank/DDBJ databases">
        <title>Culturable bacteria isolated from Daya Bay.</title>
        <authorList>
            <person name="Zheng W."/>
            <person name="Yu S."/>
            <person name="Huang Y."/>
        </authorList>
    </citation>
    <scope>NUCLEOTIDE SEQUENCE [LARGE SCALE GENOMIC DNA]</scope>
    <source>
        <strain evidence="2 3">DP4N28-5</strain>
    </source>
</reference>
<comment type="caution">
    <text evidence="2">The sequence shown here is derived from an EMBL/GenBank/DDBJ whole genome shotgun (WGS) entry which is preliminary data.</text>
</comment>
<keyword evidence="1" id="KW-1133">Transmembrane helix</keyword>
<dbReference type="Pfam" id="PF11157">
    <property type="entry name" value="DUF2937"/>
    <property type="match status" value="1"/>
</dbReference>
<name>A0ABS6T0S9_9RHOB</name>
<dbReference type="Proteomes" id="UP000756530">
    <property type="component" value="Unassembled WGS sequence"/>
</dbReference>
<sequence>MRLFPLAGGLVGALAFSQFPEFSQQYVQRLSGAVDELRAVTILVDGAAAAVGKTREEALDEMRSGNSALISDMGSGLAERVARYERLRSDYEALRPATPVARLGKFYRIRDPELVERTWEHYQPAVPVTVDGFLTAGIGFAFGWALIAGLLSLLLRPFRRARKV</sequence>
<keyword evidence="1" id="KW-0812">Transmembrane</keyword>
<dbReference type="InterPro" id="IPR022584">
    <property type="entry name" value="DUF2937"/>
</dbReference>
<proteinExistence type="predicted"/>
<evidence type="ECO:0000256" key="1">
    <source>
        <dbReference type="SAM" id="Phobius"/>
    </source>
</evidence>
<accession>A0ABS6T0S9</accession>
<dbReference type="EMBL" id="JAHUZE010000002">
    <property type="protein sequence ID" value="MBV7378832.1"/>
    <property type="molecule type" value="Genomic_DNA"/>
</dbReference>
<feature type="transmembrane region" description="Helical" evidence="1">
    <location>
        <begin position="133"/>
        <end position="155"/>
    </location>
</feature>